<evidence type="ECO:0000313" key="4">
    <source>
        <dbReference type="Proteomes" id="UP000697995"/>
    </source>
</evidence>
<feature type="compositionally biased region" description="Low complexity" evidence="1">
    <location>
        <begin position="177"/>
        <end position="206"/>
    </location>
</feature>
<evidence type="ECO:0000313" key="3">
    <source>
        <dbReference type="EMBL" id="MBK1656695.1"/>
    </source>
</evidence>
<feature type="non-terminal residue" evidence="3">
    <location>
        <position position="244"/>
    </location>
</feature>
<dbReference type="Proteomes" id="UP000697995">
    <property type="component" value="Unassembled WGS sequence"/>
</dbReference>
<feature type="region of interest" description="Disordered" evidence="1">
    <location>
        <begin position="174"/>
        <end position="208"/>
    </location>
</feature>
<keyword evidence="2" id="KW-0732">Signal</keyword>
<gene>
    <name evidence="3" type="ORF">CKO45_00435</name>
</gene>
<feature type="signal peptide" evidence="2">
    <location>
        <begin position="1"/>
        <end position="23"/>
    </location>
</feature>
<comment type="caution">
    <text evidence="3">The sequence shown here is derived from an EMBL/GenBank/DDBJ whole genome shotgun (WGS) entry which is preliminary data.</text>
</comment>
<organism evidence="3 4">
    <name type="scientific">Paracraurococcus ruber</name>
    <dbReference type="NCBI Taxonomy" id="77675"/>
    <lineage>
        <taxon>Bacteria</taxon>
        <taxon>Pseudomonadati</taxon>
        <taxon>Pseudomonadota</taxon>
        <taxon>Alphaproteobacteria</taxon>
        <taxon>Acetobacterales</taxon>
        <taxon>Roseomonadaceae</taxon>
        <taxon>Paracraurococcus</taxon>
    </lineage>
</organism>
<name>A0ABS1CQJ6_9PROT</name>
<sequence length="244" mass="24851">MPMRRAALLASVPLALLAAPLRAQPAPAPAPGSAVQAQPAPDRAAAPAVLVRTGQHVGHGRVVLHLPSLPLYNMRKIADGWELRLQGGYALDLGTVRPLTELAGLEARREGGETVLLLRTAMTAEARPATGGGMLWIDLHPAAPRATAQEAERRRLAERAVSLGLMTREQAEAALKPATRPAGTTPAATPATPAAGVPAGAPAQGTMAESDAGLRAALLAQIGQMNAPVAAAPAATAQARRGAA</sequence>
<dbReference type="EMBL" id="NRSG01000001">
    <property type="protein sequence ID" value="MBK1656695.1"/>
    <property type="molecule type" value="Genomic_DNA"/>
</dbReference>
<evidence type="ECO:0000256" key="2">
    <source>
        <dbReference type="SAM" id="SignalP"/>
    </source>
</evidence>
<protein>
    <submittedName>
        <fullName evidence="3">Uncharacterized protein</fullName>
    </submittedName>
</protein>
<keyword evidence="4" id="KW-1185">Reference proteome</keyword>
<evidence type="ECO:0000256" key="1">
    <source>
        <dbReference type="SAM" id="MobiDB-lite"/>
    </source>
</evidence>
<proteinExistence type="predicted"/>
<feature type="chain" id="PRO_5046658761" evidence="2">
    <location>
        <begin position="24"/>
        <end position="244"/>
    </location>
</feature>
<accession>A0ABS1CQJ6</accession>
<reference evidence="3 4" key="1">
    <citation type="journal article" date="2020" name="Microorganisms">
        <title>Osmotic Adaptation and Compatible Solute Biosynthesis of Phototrophic Bacteria as Revealed from Genome Analyses.</title>
        <authorList>
            <person name="Imhoff J.F."/>
            <person name="Rahn T."/>
            <person name="Kunzel S."/>
            <person name="Keller A."/>
            <person name="Neulinger S.C."/>
        </authorList>
    </citation>
    <scope>NUCLEOTIDE SEQUENCE [LARGE SCALE GENOMIC DNA]</scope>
    <source>
        <strain evidence="3 4">DSM 15382</strain>
    </source>
</reference>